<gene>
    <name evidence="1" type="ORF">R54839_PPFHFPJH_00125</name>
</gene>
<proteinExistence type="predicted"/>
<name>A0ABM9MLD6_9LACO</name>
<dbReference type="EMBL" id="CAUZLR010000001">
    <property type="protein sequence ID" value="CAK1224460.1"/>
    <property type="molecule type" value="Genomic_DNA"/>
</dbReference>
<evidence type="ECO:0000313" key="1">
    <source>
        <dbReference type="EMBL" id="CAK1224460.1"/>
    </source>
</evidence>
<comment type="caution">
    <text evidence="1">The sequence shown here is derived from an EMBL/GenBank/DDBJ whole genome shotgun (WGS) entry which is preliminary data.</text>
</comment>
<dbReference type="Proteomes" id="UP001314261">
    <property type="component" value="Unassembled WGS sequence"/>
</dbReference>
<protein>
    <submittedName>
        <fullName evidence="1">M78 family (ImmA)</fullName>
    </submittedName>
</protein>
<keyword evidence="2" id="KW-1185">Reference proteome</keyword>
<sequence>MIEDYFVDSYLYEEIEESLKKIATKNDIKVLNVDDVKSNVPDTTWPSIKAIMMNINFYTKVSYQFRLAHELSHLLYGDTSLQDVYQFSEFGKRGEELLAHKNAIKMLMEVERPTNVQSFMEFYDVPSWLFDYVEAEYSLQG</sequence>
<evidence type="ECO:0000313" key="2">
    <source>
        <dbReference type="Proteomes" id="UP001314261"/>
    </source>
</evidence>
<dbReference type="RefSeq" id="WP_338342978.1">
    <property type="nucleotide sequence ID" value="NZ_CAUZLP010000002.1"/>
</dbReference>
<accession>A0ABM9MLD6</accession>
<organism evidence="1 2">
    <name type="scientific">Fructobacillus fructosus</name>
    <dbReference type="NCBI Taxonomy" id="1631"/>
    <lineage>
        <taxon>Bacteria</taxon>
        <taxon>Bacillati</taxon>
        <taxon>Bacillota</taxon>
        <taxon>Bacilli</taxon>
        <taxon>Lactobacillales</taxon>
        <taxon>Lactobacillaceae</taxon>
        <taxon>Fructobacillus</taxon>
    </lineage>
</organism>
<reference evidence="1 2" key="1">
    <citation type="submission" date="2023-10" db="EMBL/GenBank/DDBJ databases">
        <authorList>
            <person name="Botero Cardona J."/>
        </authorList>
    </citation>
    <scope>NUCLEOTIDE SEQUENCE [LARGE SCALE GENOMIC DNA]</scope>
    <source>
        <strain evidence="1 2">R-54839</strain>
    </source>
</reference>